<dbReference type="PANTHER" id="PTHR34056:SF1">
    <property type="entry name" value="GPI-ANCHORED PROTEIN"/>
    <property type="match status" value="1"/>
</dbReference>
<gene>
    <name evidence="2" type="ORF">LUZ62_020681</name>
</gene>
<dbReference type="Proteomes" id="UP001140206">
    <property type="component" value="Chromosome 1"/>
</dbReference>
<organism evidence="2 3">
    <name type="scientific">Rhynchospora pubera</name>
    <dbReference type="NCBI Taxonomy" id="906938"/>
    <lineage>
        <taxon>Eukaryota</taxon>
        <taxon>Viridiplantae</taxon>
        <taxon>Streptophyta</taxon>
        <taxon>Embryophyta</taxon>
        <taxon>Tracheophyta</taxon>
        <taxon>Spermatophyta</taxon>
        <taxon>Magnoliopsida</taxon>
        <taxon>Liliopsida</taxon>
        <taxon>Poales</taxon>
        <taxon>Cyperaceae</taxon>
        <taxon>Cyperoideae</taxon>
        <taxon>Rhynchosporeae</taxon>
        <taxon>Rhynchospora</taxon>
    </lineage>
</organism>
<comment type="caution">
    <text evidence="2">The sequence shown here is derived from an EMBL/GenBank/DDBJ whole genome shotgun (WGS) entry which is preliminary data.</text>
</comment>
<keyword evidence="3" id="KW-1185">Reference proteome</keyword>
<accession>A0AAV8GR43</accession>
<keyword evidence="1" id="KW-0812">Transmembrane</keyword>
<sequence>MPRYTVCRAAPDLNSSICSLQSPAPPLIQQKSKSYSVATNQSHHSASYLLLTFHFHLSNPNQNHLVSPCKNNQTTSSHTMCTTTTKTLTLLLLLSLTSLSYSLPAIPDPSLVIPSTTDTNPTSTTPGTFGTTIPAFPEQSDIASLTCPLNPNDALLPSLSLSCNPTSSSLSLSKCCPSLAAYLYAAYAATSLQAAGSSVATTSRPDPLPVLPDDAEACAGSVDRVLREKGVQLPRGNGTCDMALCGCGVKLRRMTCQTGMFADVEGMWVPVAGAARRLERDCARPGLAGCGRCLRALNLLKTGGGNITAIKKMKASGAHEQECQIMGLTWLLMRNGTRYLPTVTGALRALIAADLGGSPVDPTTCSLSTNNLPLAVGSAEINGQDSSSAQRLVTLTNNIFLFLLFVWLLLVSAVAL</sequence>
<keyword evidence="1" id="KW-1133">Transmembrane helix</keyword>
<dbReference type="AlphaFoldDB" id="A0AAV8GR43"/>
<protein>
    <submittedName>
        <fullName evidence="2">GPI-anchored protein</fullName>
    </submittedName>
</protein>
<feature type="transmembrane region" description="Helical" evidence="1">
    <location>
        <begin position="395"/>
        <end position="415"/>
    </location>
</feature>
<reference evidence="2" key="1">
    <citation type="submission" date="2022-08" db="EMBL/GenBank/DDBJ databases">
        <authorList>
            <person name="Marques A."/>
        </authorList>
    </citation>
    <scope>NUCLEOTIDE SEQUENCE</scope>
    <source>
        <strain evidence="2">RhyPub2mFocal</strain>
        <tissue evidence="2">Leaves</tissue>
    </source>
</reference>
<dbReference type="EMBL" id="JAMFTS010000001">
    <property type="protein sequence ID" value="KAJ4808115.1"/>
    <property type="molecule type" value="Genomic_DNA"/>
</dbReference>
<evidence type="ECO:0000313" key="2">
    <source>
        <dbReference type="EMBL" id="KAJ4808115.1"/>
    </source>
</evidence>
<proteinExistence type="predicted"/>
<name>A0AAV8GR43_9POAL</name>
<evidence type="ECO:0000313" key="3">
    <source>
        <dbReference type="Proteomes" id="UP001140206"/>
    </source>
</evidence>
<evidence type="ECO:0000256" key="1">
    <source>
        <dbReference type="SAM" id="Phobius"/>
    </source>
</evidence>
<dbReference type="PANTHER" id="PTHR34056">
    <property type="entry name" value="GPI-ANCHORED PROTEIN"/>
    <property type="match status" value="1"/>
</dbReference>
<keyword evidence="1" id="KW-0472">Membrane</keyword>
<dbReference type="InterPro" id="IPR040376">
    <property type="entry name" value="At4g28100-like"/>
</dbReference>